<dbReference type="RefSeq" id="WP_229753299.1">
    <property type="nucleotide sequence ID" value="NZ_BMFT01000001.1"/>
</dbReference>
<dbReference type="InterPro" id="IPR000326">
    <property type="entry name" value="PAP2/HPO"/>
</dbReference>
<feature type="transmembrane region" description="Helical" evidence="1">
    <location>
        <begin position="163"/>
        <end position="183"/>
    </location>
</feature>
<keyword evidence="4" id="KW-1185">Reference proteome</keyword>
<keyword evidence="1" id="KW-0812">Transmembrane</keyword>
<dbReference type="Pfam" id="PF01569">
    <property type="entry name" value="PAP2"/>
    <property type="match status" value="1"/>
</dbReference>
<dbReference type="Proteomes" id="UP000659344">
    <property type="component" value="Unassembled WGS sequence"/>
</dbReference>
<accession>A0ABQ1YB37</accession>
<comment type="caution">
    <text evidence="3">The sequence shown here is derived from an EMBL/GenBank/DDBJ whole genome shotgun (WGS) entry which is preliminary data.</text>
</comment>
<name>A0ABQ1YB37_9BACL</name>
<dbReference type="PANTHER" id="PTHR14969">
    <property type="entry name" value="SPHINGOSINE-1-PHOSPHATE PHOSPHOHYDROLASE"/>
    <property type="match status" value="1"/>
</dbReference>
<protein>
    <submittedName>
        <fullName evidence="3">Phosphatidylglycerophosphatase B</fullName>
    </submittedName>
</protein>
<dbReference type="SUPFAM" id="SSF48317">
    <property type="entry name" value="Acid phosphatase/Vanadium-dependent haloperoxidase"/>
    <property type="match status" value="1"/>
</dbReference>
<dbReference type="EMBL" id="BMFT01000001">
    <property type="protein sequence ID" value="GGH19489.1"/>
    <property type="molecule type" value="Genomic_DNA"/>
</dbReference>
<keyword evidence="1" id="KW-0472">Membrane</keyword>
<dbReference type="Gene3D" id="1.20.144.10">
    <property type="entry name" value="Phosphatidic acid phosphatase type 2/haloperoxidase"/>
    <property type="match status" value="2"/>
</dbReference>
<feature type="transmembrane region" description="Helical" evidence="1">
    <location>
        <begin position="61"/>
        <end position="85"/>
    </location>
</feature>
<sequence length="219" mass="24625">MNSTKQSRPSFVLLYTSVIYACLFGLIAIAVGNLKIEQFDHVIISYVQGMESPTLTTVMKFFTWIGGGLPVIVIIILTMVVLFVFLRHRKELIFLVTVVIGSALINMVLKHLFSRSRPDFHRLIEVGGYSFPSGHSMSAFSFYGALAYLLWRHIPGSLGRVILIVLSSMFILFIGLSRIYLGVHYPSDVLGAYLVSSCWLSCSIWGHQRLMEHSNIPHI</sequence>
<dbReference type="PROSITE" id="PS51257">
    <property type="entry name" value="PROKAR_LIPOPROTEIN"/>
    <property type="match status" value="1"/>
</dbReference>
<proteinExistence type="predicted"/>
<keyword evidence="1" id="KW-1133">Transmembrane helix</keyword>
<feature type="transmembrane region" description="Helical" evidence="1">
    <location>
        <begin position="12"/>
        <end position="31"/>
    </location>
</feature>
<feature type="transmembrane region" description="Helical" evidence="1">
    <location>
        <begin position="133"/>
        <end position="151"/>
    </location>
</feature>
<evidence type="ECO:0000313" key="4">
    <source>
        <dbReference type="Proteomes" id="UP000659344"/>
    </source>
</evidence>
<gene>
    <name evidence="3" type="ORF">GCM10008013_16200</name>
</gene>
<dbReference type="SMART" id="SM00014">
    <property type="entry name" value="acidPPc"/>
    <property type="match status" value="1"/>
</dbReference>
<organism evidence="3 4">
    <name type="scientific">Paenibacillus segetis</name>
    <dbReference type="NCBI Taxonomy" id="1325360"/>
    <lineage>
        <taxon>Bacteria</taxon>
        <taxon>Bacillati</taxon>
        <taxon>Bacillota</taxon>
        <taxon>Bacilli</taxon>
        <taxon>Bacillales</taxon>
        <taxon>Paenibacillaceae</taxon>
        <taxon>Paenibacillus</taxon>
    </lineage>
</organism>
<feature type="domain" description="Phosphatidic acid phosphatase type 2/haloperoxidase" evidence="2">
    <location>
        <begin position="92"/>
        <end position="204"/>
    </location>
</feature>
<dbReference type="InterPro" id="IPR036938">
    <property type="entry name" value="PAP2/HPO_sf"/>
</dbReference>
<feature type="transmembrane region" description="Helical" evidence="1">
    <location>
        <begin position="92"/>
        <end position="113"/>
    </location>
</feature>
<reference evidence="4" key="1">
    <citation type="journal article" date="2019" name="Int. J. Syst. Evol. Microbiol.">
        <title>The Global Catalogue of Microorganisms (GCM) 10K type strain sequencing project: providing services to taxonomists for standard genome sequencing and annotation.</title>
        <authorList>
            <consortium name="The Broad Institute Genomics Platform"/>
            <consortium name="The Broad Institute Genome Sequencing Center for Infectious Disease"/>
            <person name="Wu L."/>
            <person name="Ma J."/>
        </authorList>
    </citation>
    <scope>NUCLEOTIDE SEQUENCE [LARGE SCALE GENOMIC DNA]</scope>
    <source>
        <strain evidence="4">CGMCC 1.12769</strain>
    </source>
</reference>
<evidence type="ECO:0000259" key="2">
    <source>
        <dbReference type="SMART" id="SM00014"/>
    </source>
</evidence>
<evidence type="ECO:0000256" key="1">
    <source>
        <dbReference type="SAM" id="Phobius"/>
    </source>
</evidence>
<dbReference type="PANTHER" id="PTHR14969:SF13">
    <property type="entry name" value="AT30094P"/>
    <property type="match status" value="1"/>
</dbReference>
<evidence type="ECO:0000313" key="3">
    <source>
        <dbReference type="EMBL" id="GGH19489.1"/>
    </source>
</evidence>
<dbReference type="CDD" id="cd03392">
    <property type="entry name" value="PAP2_like_2"/>
    <property type="match status" value="1"/>
</dbReference>